<dbReference type="SUPFAM" id="SSF53686">
    <property type="entry name" value="Tryptophan synthase beta subunit-like PLP-dependent enzymes"/>
    <property type="match status" value="1"/>
</dbReference>
<evidence type="ECO:0000313" key="14">
    <source>
        <dbReference type="Proteomes" id="UP000199197"/>
    </source>
</evidence>
<keyword evidence="5" id="KW-0028">Amino-acid biosynthesis</keyword>
<dbReference type="CDD" id="cd01561">
    <property type="entry name" value="CBS_like"/>
    <property type="match status" value="1"/>
</dbReference>
<accession>A0A0N7MYU6</accession>
<dbReference type="GO" id="GO:0004124">
    <property type="term" value="F:cysteine synthase activity"/>
    <property type="evidence" value="ECO:0007669"/>
    <property type="project" value="UniProtKB-EC"/>
</dbReference>
<feature type="domain" description="Tryptophan synthase beta chain-like PALP" evidence="12">
    <location>
        <begin position="7"/>
        <end position="286"/>
    </location>
</feature>
<feature type="binding site" evidence="10">
    <location>
        <position position="73"/>
    </location>
    <ligand>
        <name>pyridoxal 5'-phosphate</name>
        <dbReference type="ChEBI" id="CHEBI:597326"/>
    </ligand>
</feature>
<evidence type="ECO:0000256" key="7">
    <source>
        <dbReference type="ARBA" id="ARBA00022898"/>
    </source>
</evidence>
<dbReference type="GO" id="GO:0006535">
    <property type="term" value="P:cysteine biosynthetic process from serine"/>
    <property type="evidence" value="ECO:0007669"/>
    <property type="project" value="InterPro"/>
</dbReference>
<dbReference type="Gene3D" id="3.40.50.1100">
    <property type="match status" value="2"/>
</dbReference>
<evidence type="ECO:0000256" key="2">
    <source>
        <dbReference type="ARBA" id="ARBA00004962"/>
    </source>
</evidence>
<gene>
    <name evidence="13" type="ORF">JGI23_01917</name>
</gene>
<evidence type="ECO:0000259" key="12">
    <source>
        <dbReference type="Pfam" id="PF00291"/>
    </source>
</evidence>
<keyword evidence="7 10" id="KW-0663">Pyridoxal phosphate</keyword>
<evidence type="ECO:0000256" key="5">
    <source>
        <dbReference type="ARBA" id="ARBA00022605"/>
    </source>
</evidence>
<dbReference type="OrthoDB" id="9808024at2"/>
<protein>
    <recommendedName>
        <fullName evidence="4">cysteine synthase</fullName>
        <ecNumber evidence="4">2.5.1.47</ecNumber>
    </recommendedName>
</protein>
<evidence type="ECO:0000313" key="13">
    <source>
        <dbReference type="EMBL" id="CUT05227.1"/>
    </source>
</evidence>
<evidence type="ECO:0000256" key="8">
    <source>
        <dbReference type="ARBA" id="ARBA00023192"/>
    </source>
</evidence>
<dbReference type="EMBL" id="CZVW01000035">
    <property type="protein sequence ID" value="CUT05227.1"/>
    <property type="molecule type" value="Genomic_DNA"/>
</dbReference>
<proteinExistence type="inferred from homology"/>
<feature type="binding site" evidence="10">
    <location>
        <position position="260"/>
    </location>
    <ligand>
        <name>pyridoxal 5'-phosphate</name>
        <dbReference type="ChEBI" id="CHEBI:597326"/>
    </ligand>
</feature>
<dbReference type="RefSeq" id="WP_092351129.1">
    <property type="nucleotide sequence ID" value="NZ_CZVW01000035.1"/>
</dbReference>
<evidence type="ECO:0000256" key="6">
    <source>
        <dbReference type="ARBA" id="ARBA00022679"/>
    </source>
</evidence>
<evidence type="ECO:0000256" key="3">
    <source>
        <dbReference type="ARBA" id="ARBA00007103"/>
    </source>
</evidence>
<dbReference type="PANTHER" id="PTHR10314">
    <property type="entry name" value="CYSTATHIONINE BETA-SYNTHASE"/>
    <property type="match status" value="1"/>
</dbReference>
<reference evidence="14" key="1">
    <citation type="submission" date="2015-11" db="EMBL/GenBank/DDBJ databases">
        <authorList>
            <person name="Varghese N."/>
        </authorList>
    </citation>
    <scope>NUCLEOTIDE SEQUENCE [LARGE SCALE GENOMIC DNA]</scope>
    <source>
        <strain evidence="14">JGI-23</strain>
    </source>
</reference>
<sequence>MSETILSKIGNTPLLKIEKVAGHLKHVSIYAKAEWFNPGGSVKDRPALYMIMDGIKKGLLTKDKIIIDATSGNTGIAYAMIGAVLGYRVKLAIPQNASPERKRILKAYGAELIFTNPLEGTDGAQKIVKEIVSLEPERYFYPDQYNNDANWLAHYETTAVEIINQTKRKITHFVAGLGTTGTFVGTAKRLKEFNPEIKTIAVQPDSPLHGIEGLKHLPTALVPGIYKPELVDEMIEVSTEEAYEMVKRLARDEGLLVGVSSGAVMVACLKIAEKIENGVIVTVFPDSGLKYLSEKFWDETNFEYENDPSDGGNNFRNKIAR</sequence>
<dbReference type="AlphaFoldDB" id="A0A0N7MYU6"/>
<comment type="similarity">
    <text evidence="3">Belongs to the cysteine synthase/cystathionine beta-synthase family.</text>
</comment>
<dbReference type="Proteomes" id="UP000199197">
    <property type="component" value="Unassembled WGS sequence"/>
</dbReference>
<dbReference type="Pfam" id="PF00291">
    <property type="entry name" value="PALP"/>
    <property type="match status" value="1"/>
</dbReference>
<dbReference type="PROSITE" id="PS00901">
    <property type="entry name" value="CYS_SYNTHASE"/>
    <property type="match status" value="1"/>
</dbReference>
<evidence type="ECO:0000256" key="10">
    <source>
        <dbReference type="PIRSR" id="PIRSR605856-50"/>
    </source>
</evidence>
<evidence type="ECO:0000256" key="1">
    <source>
        <dbReference type="ARBA" id="ARBA00001933"/>
    </source>
</evidence>
<evidence type="ECO:0000256" key="4">
    <source>
        <dbReference type="ARBA" id="ARBA00012681"/>
    </source>
</evidence>
<evidence type="ECO:0000256" key="11">
    <source>
        <dbReference type="PIRSR" id="PIRSR605856-51"/>
    </source>
</evidence>
<keyword evidence="8" id="KW-0198">Cysteine biosynthesis</keyword>
<dbReference type="FunFam" id="3.40.50.1100:FF:000006">
    <property type="entry name" value="Cysteine synthase"/>
    <property type="match status" value="1"/>
</dbReference>
<feature type="modified residue" description="N6-(pyridoxal phosphate)lysine" evidence="11">
    <location>
        <position position="43"/>
    </location>
</feature>
<comment type="pathway">
    <text evidence="2">Amino-acid biosynthesis; L-cysteine biosynthesis; L-cysteine from L-serine: step 2/2.</text>
</comment>
<dbReference type="InterPro" id="IPR036052">
    <property type="entry name" value="TrpB-like_PALP_sf"/>
</dbReference>
<feature type="binding site" evidence="10">
    <location>
        <begin position="178"/>
        <end position="182"/>
    </location>
    <ligand>
        <name>pyridoxal 5'-phosphate</name>
        <dbReference type="ChEBI" id="CHEBI:597326"/>
    </ligand>
</feature>
<organism evidence="13 14">
    <name type="scientific">Candidatus Chryseopegocella kryptomonas</name>
    <dbReference type="NCBI Taxonomy" id="1633643"/>
    <lineage>
        <taxon>Bacteria</taxon>
        <taxon>Pseudomonadati</taxon>
        <taxon>Candidatus Kryptoniota</taxon>
        <taxon>Candidatus Chryseopegocella</taxon>
    </lineage>
</organism>
<dbReference type="EC" id="2.5.1.47" evidence="4"/>
<comment type="catalytic activity">
    <reaction evidence="9">
        <text>O-acetyl-L-serine + hydrogen sulfide = L-cysteine + acetate</text>
        <dbReference type="Rhea" id="RHEA:14829"/>
        <dbReference type="ChEBI" id="CHEBI:29919"/>
        <dbReference type="ChEBI" id="CHEBI:30089"/>
        <dbReference type="ChEBI" id="CHEBI:35235"/>
        <dbReference type="ChEBI" id="CHEBI:58340"/>
        <dbReference type="EC" id="2.5.1.47"/>
    </reaction>
</comment>
<dbReference type="InterPro" id="IPR050214">
    <property type="entry name" value="Cys_Synth/Cystath_Beta-Synth"/>
</dbReference>
<comment type="cofactor">
    <cofactor evidence="1 10">
        <name>pyridoxal 5'-phosphate</name>
        <dbReference type="ChEBI" id="CHEBI:597326"/>
    </cofactor>
</comment>
<dbReference type="InterPro" id="IPR001926">
    <property type="entry name" value="TrpB-like_PALP"/>
</dbReference>
<name>A0A0N7MYU6_9BACT</name>
<dbReference type="InterPro" id="IPR001216">
    <property type="entry name" value="P-phosphate_BS"/>
</dbReference>
<keyword evidence="6" id="KW-0808">Transferase</keyword>
<dbReference type="InterPro" id="IPR005856">
    <property type="entry name" value="Cys_synth"/>
</dbReference>
<dbReference type="NCBIfam" id="TIGR01136">
    <property type="entry name" value="cysKM"/>
    <property type="match status" value="1"/>
</dbReference>
<keyword evidence="14" id="KW-1185">Reference proteome</keyword>
<evidence type="ECO:0000256" key="9">
    <source>
        <dbReference type="ARBA" id="ARBA00047931"/>
    </source>
</evidence>